<evidence type="ECO:0000256" key="1">
    <source>
        <dbReference type="ARBA" id="ARBA00022857"/>
    </source>
</evidence>
<protein>
    <recommendedName>
        <fullName evidence="4">NmrA-like domain-containing protein</fullName>
    </recommendedName>
</protein>
<dbReference type="OrthoDB" id="3358371at2759"/>
<gene>
    <name evidence="2" type="ORF">FB567DRAFT_554583</name>
</gene>
<comment type="caution">
    <text evidence="2">The sequence shown here is derived from an EMBL/GenBank/DDBJ whole genome shotgun (WGS) entry which is preliminary data.</text>
</comment>
<dbReference type="SUPFAM" id="SSF51735">
    <property type="entry name" value="NAD(P)-binding Rossmann-fold domains"/>
    <property type="match status" value="1"/>
</dbReference>
<evidence type="ECO:0000313" key="3">
    <source>
        <dbReference type="Proteomes" id="UP000813461"/>
    </source>
</evidence>
<evidence type="ECO:0008006" key="4">
    <source>
        <dbReference type="Google" id="ProtNLM"/>
    </source>
</evidence>
<reference evidence="2" key="1">
    <citation type="journal article" date="2021" name="Nat. Commun.">
        <title>Genetic determinants of endophytism in the Arabidopsis root mycobiome.</title>
        <authorList>
            <person name="Mesny F."/>
            <person name="Miyauchi S."/>
            <person name="Thiergart T."/>
            <person name="Pickel B."/>
            <person name="Atanasova L."/>
            <person name="Karlsson M."/>
            <person name="Huettel B."/>
            <person name="Barry K.W."/>
            <person name="Haridas S."/>
            <person name="Chen C."/>
            <person name="Bauer D."/>
            <person name="Andreopoulos W."/>
            <person name="Pangilinan J."/>
            <person name="LaButti K."/>
            <person name="Riley R."/>
            <person name="Lipzen A."/>
            <person name="Clum A."/>
            <person name="Drula E."/>
            <person name="Henrissat B."/>
            <person name="Kohler A."/>
            <person name="Grigoriev I.V."/>
            <person name="Martin F.M."/>
            <person name="Hacquard S."/>
        </authorList>
    </citation>
    <scope>NUCLEOTIDE SEQUENCE</scope>
    <source>
        <strain evidence="2">MPI-SDFR-AT-0120</strain>
    </source>
</reference>
<evidence type="ECO:0000313" key="2">
    <source>
        <dbReference type="EMBL" id="KAH7071077.1"/>
    </source>
</evidence>
<dbReference type="Gene3D" id="3.40.50.720">
    <property type="entry name" value="NAD(P)-binding Rossmann-like Domain"/>
    <property type="match status" value="1"/>
</dbReference>
<dbReference type="Proteomes" id="UP000813461">
    <property type="component" value="Unassembled WGS sequence"/>
</dbReference>
<dbReference type="PANTHER" id="PTHR42748:SF26">
    <property type="entry name" value="NMRA-LIKE DOMAIN-CONTAINING PROTEIN"/>
    <property type="match status" value="1"/>
</dbReference>
<keyword evidence="3" id="KW-1185">Reference proteome</keyword>
<sequence>MSILQMGLFADNWKYGQLFVPWVKLDDASMVLRIPGRGNEKIPMVVPKDAGKFVYALTQLPVGTDLLAFGAHITWGEYVELWSKITGIPARLERTTIAEHSKLDNDGGFAEEMAEMYGYMTEFGYHGGDPAVTLTSDIMMDLSPVRIDDYIKAENWKPIIG</sequence>
<accession>A0A8K0VSB8</accession>
<organism evidence="2 3">
    <name type="scientific">Paraphoma chrysanthemicola</name>
    <dbReference type="NCBI Taxonomy" id="798071"/>
    <lineage>
        <taxon>Eukaryota</taxon>
        <taxon>Fungi</taxon>
        <taxon>Dikarya</taxon>
        <taxon>Ascomycota</taxon>
        <taxon>Pezizomycotina</taxon>
        <taxon>Dothideomycetes</taxon>
        <taxon>Pleosporomycetidae</taxon>
        <taxon>Pleosporales</taxon>
        <taxon>Pleosporineae</taxon>
        <taxon>Phaeosphaeriaceae</taxon>
        <taxon>Paraphoma</taxon>
    </lineage>
</organism>
<dbReference type="InterPro" id="IPR036291">
    <property type="entry name" value="NAD(P)-bd_dom_sf"/>
</dbReference>
<dbReference type="GO" id="GO:0005634">
    <property type="term" value="C:nucleus"/>
    <property type="evidence" value="ECO:0007669"/>
    <property type="project" value="TreeGrafter"/>
</dbReference>
<dbReference type="PANTHER" id="PTHR42748">
    <property type="entry name" value="NITROGEN METABOLITE REPRESSION PROTEIN NMRA FAMILY MEMBER"/>
    <property type="match status" value="1"/>
</dbReference>
<dbReference type="InterPro" id="IPR051164">
    <property type="entry name" value="NmrA-like_oxidored"/>
</dbReference>
<dbReference type="EMBL" id="JAGMVJ010000025">
    <property type="protein sequence ID" value="KAH7071077.1"/>
    <property type="molecule type" value="Genomic_DNA"/>
</dbReference>
<proteinExistence type="predicted"/>
<dbReference type="AlphaFoldDB" id="A0A8K0VSB8"/>
<name>A0A8K0VSB8_9PLEO</name>
<keyword evidence="1" id="KW-0521">NADP</keyword>